<sequence>MSSPKNNQDFPSSTDLDPVLAGLNASIERAMVSLYSIEVATINANGENPPHQVKRFTEIRHALKEQWEAILGLVRKCHSFGADVGLLRTAVANESKEDIREFLKEMVSKCDQCITEAKALEQGHSGVLSAYKTHRNEFKGQLDHPKVVIDVVSLRNAYTDTEPHRGGSSNWHGGEHELVADSFKSLYPDGKQAINDFETSTHGIYQQLQTLRRFLEAQSHICSQCLAELDKPKPSLNFHNLASQWAVYQTIIMESITSIAKVCDAILVQAVAPPPPKRVQALEYNQRGEGQTSNLNGDSHEGVEAKDSWNCLPHILSFFGYRKP</sequence>
<keyword evidence="2" id="KW-1185">Reference proteome</keyword>
<dbReference type="AlphaFoldDB" id="A0A0C2Y0B0"/>
<gene>
    <name evidence="1" type="ORF">M408DRAFT_325911</name>
</gene>
<dbReference type="OrthoDB" id="3330924at2759"/>
<dbReference type="Proteomes" id="UP000054097">
    <property type="component" value="Unassembled WGS sequence"/>
</dbReference>
<proteinExistence type="predicted"/>
<evidence type="ECO:0000313" key="1">
    <source>
        <dbReference type="EMBL" id="KIM34537.1"/>
    </source>
</evidence>
<reference evidence="1 2" key="1">
    <citation type="submission" date="2014-04" db="EMBL/GenBank/DDBJ databases">
        <authorList>
            <consortium name="DOE Joint Genome Institute"/>
            <person name="Kuo A."/>
            <person name="Zuccaro A."/>
            <person name="Kohler A."/>
            <person name="Nagy L.G."/>
            <person name="Floudas D."/>
            <person name="Copeland A."/>
            <person name="Barry K.W."/>
            <person name="Cichocki N."/>
            <person name="Veneault-Fourrey C."/>
            <person name="LaButti K."/>
            <person name="Lindquist E.A."/>
            <person name="Lipzen A."/>
            <person name="Lundell T."/>
            <person name="Morin E."/>
            <person name="Murat C."/>
            <person name="Sun H."/>
            <person name="Tunlid A."/>
            <person name="Henrissat B."/>
            <person name="Grigoriev I.V."/>
            <person name="Hibbett D.S."/>
            <person name="Martin F."/>
            <person name="Nordberg H.P."/>
            <person name="Cantor M.N."/>
            <person name="Hua S.X."/>
        </authorList>
    </citation>
    <scope>NUCLEOTIDE SEQUENCE [LARGE SCALE GENOMIC DNA]</scope>
    <source>
        <strain evidence="1 2">MAFF 305830</strain>
    </source>
</reference>
<dbReference type="EMBL" id="KN824277">
    <property type="protein sequence ID" value="KIM34537.1"/>
    <property type="molecule type" value="Genomic_DNA"/>
</dbReference>
<dbReference type="HOGENOM" id="CLU_071654_0_0_1"/>
<accession>A0A0C2Y0B0</accession>
<reference evidence="2" key="2">
    <citation type="submission" date="2015-01" db="EMBL/GenBank/DDBJ databases">
        <title>Evolutionary Origins and Diversification of the Mycorrhizal Mutualists.</title>
        <authorList>
            <consortium name="DOE Joint Genome Institute"/>
            <consortium name="Mycorrhizal Genomics Consortium"/>
            <person name="Kohler A."/>
            <person name="Kuo A."/>
            <person name="Nagy L.G."/>
            <person name="Floudas D."/>
            <person name="Copeland A."/>
            <person name="Barry K.W."/>
            <person name="Cichocki N."/>
            <person name="Veneault-Fourrey C."/>
            <person name="LaButti K."/>
            <person name="Lindquist E.A."/>
            <person name="Lipzen A."/>
            <person name="Lundell T."/>
            <person name="Morin E."/>
            <person name="Murat C."/>
            <person name="Riley R."/>
            <person name="Ohm R."/>
            <person name="Sun H."/>
            <person name="Tunlid A."/>
            <person name="Henrissat B."/>
            <person name="Grigoriev I.V."/>
            <person name="Hibbett D.S."/>
            <person name="Martin F."/>
        </authorList>
    </citation>
    <scope>NUCLEOTIDE SEQUENCE [LARGE SCALE GENOMIC DNA]</scope>
    <source>
        <strain evidence="2">MAFF 305830</strain>
    </source>
</reference>
<evidence type="ECO:0000313" key="2">
    <source>
        <dbReference type="Proteomes" id="UP000054097"/>
    </source>
</evidence>
<organism evidence="1 2">
    <name type="scientific">Serendipita vermifera MAFF 305830</name>
    <dbReference type="NCBI Taxonomy" id="933852"/>
    <lineage>
        <taxon>Eukaryota</taxon>
        <taxon>Fungi</taxon>
        <taxon>Dikarya</taxon>
        <taxon>Basidiomycota</taxon>
        <taxon>Agaricomycotina</taxon>
        <taxon>Agaricomycetes</taxon>
        <taxon>Sebacinales</taxon>
        <taxon>Serendipitaceae</taxon>
        <taxon>Serendipita</taxon>
    </lineage>
</organism>
<name>A0A0C2Y0B0_SERVB</name>
<protein>
    <submittedName>
        <fullName evidence="1">Uncharacterized protein</fullName>
    </submittedName>
</protein>